<dbReference type="EMBL" id="CP001737">
    <property type="protein sequence ID" value="ACV77661.1"/>
    <property type="molecule type" value="Genomic_DNA"/>
</dbReference>
<evidence type="ECO:0000313" key="2">
    <source>
        <dbReference type="Proteomes" id="UP000002218"/>
    </source>
</evidence>
<dbReference type="KEGG" id="nml:Namu_1257"/>
<keyword evidence="2" id="KW-1185">Reference proteome</keyword>
<organism evidence="1 2">
    <name type="scientific">Nakamurella multipartita (strain ATCC 700099 / DSM 44233 / CIP 104796 / JCM 9543 / NBRC 105858 / Y-104)</name>
    <name type="common">Microsphaera multipartita</name>
    <dbReference type="NCBI Taxonomy" id="479431"/>
    <lineage>
        <taxon>Bacteria</taxon>
        <taxon>Bacillati</taxon>
        <taxon>Actinomycetota</taxon>
        <taxon>Actinomycetes</taxon>
        <taxon>Nakamurellales</taxon>
        <taxon>Nakamurellaceae</taxon>
        <taxon>Nakamurella</taxon>
    </lineage>
</organism>
<dbReference type="HOGENOM" id="CLU_3082159_0_0_11"/>
<sequence length="52" mass="5831">MINTKERGRALGGWPGGGVVWSTDRVSSHADSRRPQRPEFFYGYRIPVPVEG</sequence>
<proteinExistence type="predicted"/>
<accession>C8XDJ7</accession>
<gene>
    <name evidence="1" type="ordered locus">Namu_1257</name>
</gene>
<protein>
    <submittedName>
        <fullName evidence="1">Uncharacterized protein</fullName>
    </submittedName>
</protein>
<name>C8XDJ7_NAKMY</name>
<dbReference type="STRING" id="479431.Namu_1257"/>
<reference evidence="2" key="1">
    <citation type="submission" date="2009-09" db="EMBL/GenBank/DDBJ databases">
        <title>The complete genome of Nakamurella multipartita DSM 44233.</title>
        <authorList>
            <consortium name="US DOE Joint Genome Institute (JGI-PGF)"/>
            <person name="Lucas S."/>
            <person name="Copeland A."/>
            <person name="Lapidus A."/>
            <person name="Glavina del Rio T."/>
            <person name="Dalin E."/>
            <person name="Tice H."/>
            <person name="Bruce D."/>
            <person name="Goodwin L."/>
            <person name="Pitluck S."/>
            <person name="Kyrpides N."/>
            <person name="Mavromatis K."/>
            <person name="Ivanova N."/>
            <person name="Ovchinnikova G."/>
            <person name="Sims D."/>
            <person name="Meincke L."/>
            <person name="Brettin T."/>
            <person name="Detter J.C."/>
            <person name="Han C."/>
            <person name="Larimer F."/>
            <person name="Land M."/>
            <person name="Hauser L."/>
            <person name="Markowitz V."/>
            <person name="Cheng J.-F."/>
            <person name="Hugenholtz P."/>
            <person name="Woyke T."/>
            <person name="Wu D."/>
            <person name="Klenk H.-P."/>
            <person name="Eisen J.A."/>
        </authorList>
    </citation>
    <scope>NUCLEOTIDE SEQUENCE [LARGE SCALE GENOMIC DNA]</scope>
    <source>
        <strain evidence="2">ATCC 700099 / DSM 44233 / CIP 104796 / JCM 9543 / NBRC 105858 / Y-104</strain>
    </source>
</reference>
<reference evidence="1 2" key="2">
    <citation type="journal article" date="2010" name="Stand. Genomic Sci.">
        <title>Complete genome sequence of Nakamurella multipartita type strain (Y-104).</title>
        <authorList>
            <person name="Tice H."/>
            <person name="Mayilraj S."/>
            <person name="Sims D."/>
            <person name="Lapidus A."/>
            <person name="Nolan M."/>
            <person name="Lucas S."/>
            <person name="Glavina Del Rio T."/>
            <person name="Copeland A."/>
            <person name="Cheng J.F."/>
            <person name="Meincke L."/>
            <person name="Bruce D."/>
            <person name="Goodwin L."/>
            <person name="Pitluck S."/>
            <person name="Ivanova N."/>
            <person name="Mavromatis K."/>
            <person name="Ovchinnikova G."/>
            <person name="Pati A."/>
            <person name="Chen A."/>
            <person name="Palaniappan K."/>
            <person name="Land M."/>
            <person name="Hauser L."/>
            <person name="Chang Y.J."/>
            <person name="Jeffries C.D."/>
            <person name="Detter J.C."/>
            <person name="Brettin T."/>
            <person name="Rohde M."/>
            <person name="Goker M."/>
            <person name="Bristow J."/>
            <person name="Eisen J.A."/>
            <person name="Markowitz V."/>
            <person name="Hugenholtz P."/>
            <person name="Kyrpides N.C."/>
            <person name="Klenk H.P."/>
            <person name="Chen F."/>
        </authorList>
    </citation>
    <scope>NUCLEOTIDE SEQUENCE [LARGE SCALE GENOMIC DNA]</scope>
    <source>
        <strain evidence="2">ATCC 700099 / DSM 44233 / CIP 104796 / JCM 9543 / NBRC 105858 / Y-104</strain>
    </source>
</reference>
<dbReference type="AlphaFoldDB" id="C8XDJ7"/>
<evidence type="ECO:0000313" key="1">
    <source>
        <dbReference type="EMBL" id="ACV77661.1"/>
    </source>
</evidence>
<dbReference type="Proteomes" id="UP000002218">
    <property type="component" value="Chromosome"/>
</dbReference>
<dbReference type="InParanoid" id="C8XDJ7"/>